<keyword evidence="3" id="KW-0031">Aminopeptidase</keyword>
<keyword evidence="4" id="KW-1185">Reference proteome</keyword>
<feature type="signal peptide" evidence="1">
    <location>
        <begin position="1"/>
        <end position="23"/>
    </location>
</feature>
<comment type="caution">
    <text evidence="3">The sequence shown here is derived from an EMBL/GenBank/DDBJ whole genome shotgun (WGS) entry which is preliminary data.</text>
</comment>
<protein>
    <submittedName>
        <fullName evidence="3">Cytosol aminopeptidase family protein</fullName>
    </submittedName>
</protein>
<dbReference type="InterPro" id="IPR043472">
    <property type="entry name" value="Macro_dom-like"/>
</dbReference>
<evidence type="ECO:0000256" key="1">
    <source>
        <dbReference type="SAM" id="SignalP"/>
    </source>
</evidence>
<dbReference type="SUPFAM" id="SSF52949">
    <property type="entry name" value="Macro domain-like"/>
    <property type="match status" value="1"/>
</dbReference>
<reference evidence="3 4" key="1">
    <citation type="submission" date="2018-06" db="EMBL/GenBank/DDBJ databases">
        <title>Genomic Encyclopedia of Archaeal and Bacterial Type Strains, Phase II (KMG-II): from individual species to whole genera.</title>
        <authorList>
            <person name="Goeker M."/>
        </authorList>
    </citation>
    <scope>NUCLEOTIDE SEQUENCE [LARGE SCALE GENOMIC DNA]</scope>
    <source>
        <strain evidence="3 4">DSM 23857</strain>
    </source>
</reference>
<dbReference type="Proteomes" id="UP000249547">
    <property type="component" value="Unassembled WGS sequence"/>
</dbReference>
<dbReference type="RefSeq" id="WP_158538577.1">
    <property type="nucleotide sequence ID" value="NZ_QLLL01000003.1"/>
</dbReference>
<dbReference type="Gene3D" id="3.40.220.10">
    <property type="entry name" value="Leucine Aminopeptidase, subunit E, domain 1"/>
    <property type="match status" value="1"/>
</dbReference>
<keyword evidence="3" id="KW-0645">Protease</keyword>
<keyword evidence="1" id="KW-0732">Signal</keyword>
<evidence type="ECO:0000313" key="4">
    <source>
        <dbReference type="Proteomes" id="UP000249547"/>
    </source>
</evidence>
<organism evidence="3 4">
    <name type="scientific">Chitinophaga skermanii</name>
    <dbReference type="NCBI Taxonomy" id="331697"/>
    <lineage>
        <taxon>Bacteria</taxon>
        <taxon>Pseudomonadati</taxon>
        <taxon>Bacteroidota</taxon>
        <taxon>Chitinophagia</taxon>
        <taxon>Chitinophagales</taxon>
        <taxon>Chitinophagaceae</taxon>
        <taxon>Chitinophaga</taxon>
    </lineage>
</organism>
<dbReference type="Pfam" id="PF02789">
    <property type="entry name" value="Peptidase_M17_N"/>
    <property type="match status" value="1"/>
</dbReference>
<sequence>MKTFCCSLLLVCYLSVLTAQKVAKPGDRILWGTINGLRIEGVVESPASNSTTLQVACLFEYTPSDIYSPPALPEGENGMVHLDQSLHHFITHIRKSKQFLGHQNETLLLIPPPNTIPAKYLLLVGLGDREYFDAEKMYSVGITAVREACRLGLQEVSIASDVKDAGIDSPTEAVAKNIAVGSVMAYRTQQYLHHMGMSPKPSVKTITLLAGPQFFYTSGQGIQAGLDSLKLLPPPATTGTQTSL</sequence>
<dbReference type="GO" id="GO:0070006">
    <property type="term" value="F:metalloaminopeptidase activity"/>
    <property type="evidence" value="ECO:0007669"/>
    <property type="project" value="InterPro"/>
</dbReference>
<evidence type="ECO:0000313" key="3">
    <source>
        <dbReference type="EMBL" id="RAJ06532.1"/>
    </source>
</evidence>
<evidence type="ECO:0000259" key="2">
    <source>
        <dbReference type="Pfam" id="PF02789"/>
    </source>
</evidence>
<feature type="domain" description="Peptidase M17 leucyl aminopeptidase N-terminal" evidence="2">
    <location>
        <begin position="80"/>
        <end position="190"/>
    </location>
</feature>
<proteinExistence type="predicted"/>
<accession>A0A327QS62</accession>
<dbReference type="EMBL" id="QLLL01000003">
    <property type="protein sequence ID" value="RAJ06532.1"/>
    <property type="molecule type" value="Genomic_DNA"/>
</dbReference>
<dbReference type="InterPro" id="IPR008283">
    <property type="entry name" value="Peptidase_M17_N"/>
</dbReference>
<dbReference type="AlphaFoldDB" id="A0A327QS62"/>
<name>A0A327QS62_9BACT</name>
<dbReference type="GO" id="GO:0006508">
    <property type="term" value="P:proteolysis"/>
    <property type="evidence" value="ECO:0007669"/>
    <property type="project" value="InterPro"/>
</dbReference>
<gene>
    <name evidence="3" type="ORF">LX64_01659</name>
</gene>
<dbReference type="OrthoDB" id="651222at2"/>
<keyword evidence="3" id="KW-0378">Hydrolase</keyword>
<feature type="chain" id="PRO_5016320848" evidence="1">
    <location>
        <begin position="24"/>
        <end position="244"/>
    </location>
</feature>